<reference evidence="8" key="1">
    <citation type="submission" date="2021-02" db="EMBL/GenBank/DDBJ databases">
        <authorList>
            <person name="Nieuwenhuis M."/>
            <person name="Van De Peppel L.J.J."/>
        </authorList>
    </citation>
    <scope>NUCLEOTIDE SEQUENCE</scope>
    <source>
        <strain evidence="8">D49</strain>
    </source>
</reference>
<dbReference type="OrthoDB" id="5072at2759"/>
<reference evidence="8" key="2">
    <citation type="submission" date="2021-10" db="EMBL/GenBank/DDBJ databases">
        <title>Phylogenomics reveals ancestral predisposition of the termite-cultivated fungus Termitomyces towards a domesticated lifestyle.</title>
        <authorList>
            <person name="Auxier B."/>
            <person name="Grum-Grzhimaylo A."/>
            <person name="Cardenas M.E."/>
            <person name="Lodge J.D."/>
            <person name="Laessoe T."/>
            <person name="Pedersen O."/>
            <person name="Smith M.E."/>
            <person name="Kuyper T.W."/>
            <person name="Franco-Molano E.A."/>
            <person name="Baroni T.J."/>
            <person name="Aanen D.K."/>
        </authorList>
    </citation>
    <scope>NUCLEOTIDE SEQUENCE</scope>
    <source>
        <strain evidence="8">D49</strain>
    </source>
</reference>
<dbReference type="Proteomes" id="UP000717328">
    <property type="component" value="Unassembled WGS sequence"/>
</dbReference>
<evidence type="ECO:0000256" key="6">
    <source>
        <dbReference type="SAM" id="Coils"/>
    </source>
</evidence>
<evidence type="ECO:0000256" key="7">
    <source>
        <dbReference type="SAM" id="MobiDB-lite"/>
    </source>
</evidence>
<accession>A0A9P7KLY3</accession>
<protein>
    <recommendedName>
        <fullName evidence="2 5">Ribosome biogenesis protein NOP53</fullName>
    </recommendedName>
</protein>
<comment type="subcellular location">
    <subcellularLocation>
        <location evidence="5">Nucleus</location>
        <location evidence="5">Nucleolus</location>
    </subcellularLocation>
    <subcellularLocation>
        <location evidence="5">Nucleus</location>
        <location evidence="5">Nucleoplasm</location>
    </subcellularLocation>
</comment>
<dbReference type="Pfam" id="PF07767">
    <property type="entry name" value="Nop53"/>
    <property type="match status" value="1"/>
</dbReference>
<comment type="similarity">
    <text evidence="1 5">Belongs to the NOP53 family.</text>
</comment>
<feature type="region of interest" description="Disordered" evidence="7">
    <location>
        <begin position="293"/>
        <end position="325"/>
    </location>
</feature>
<keyword evidence="4 5" id="KW-0539">Nucleus</keyword>
<comment type="caution">
    <text evidence="8">The sequence shown here is derived from an EMBL/GenBank/DDBJ whole genome shotgun (WGS) entry which is preliminary data.</text>
</comment>
<keyword evidence="6" id="KW-0175">Coiled coil</keyword>
<dbReference type="GO" id="GO:0000027">
    <property type="term" value="P:ribosomal large subunit assembly"/>
    <property type="evidence" value="ECO:0007669"/>
    <property type="project" value="UniProtKB-UniRule"/>
</dbReference>
<dbReference type="GO" id="GO:0005654">
    <property type="term" value="C:nucleoplasm"/>
    <property type="evidence" value="ECO:0007669"/>
    <property type="project" value="UniProtKB-SubCell"/>
</dbReference>
<feature type="compositionally biased region" description="Polar residues" evidence="7">
    <location>
        <begin position="30"/>
        <end position="39"/>
    </location>
</feature>
<evidence type="ECO:0000256" key="4">
    <source>
        <dbReference type="ARBA" id="ARBA00023242"/>
    </source>
</evidence>
<feature type="compositionally biased region" description="Acidic residues" evidence="7">
    <location>
        <begin position="293"/>
        <end position="302"/>
    </location>
</feature>
<evidence type="ECO:0000256" key="3">
    <source>
        <dbReference type="ARBA" id="ARBA00022517"/>
    </source>
</evidence>
<dbReference type="PIRSF" id="PIRSF017302">
    <property type="entry name" value="Gltscr2"/>
    <property type="match status" value="1"/>
</dbReference>
<dbReference type="GO" id="GO:0005730">
    <property type="term" value="C:nucleolus"/>
    <property type="evidence" value="ECO:0007669"/>
    <property type="project" value="UniProtKB-SubCell"/>
</dbReference>
<sequence>MAKSSTAKTSIVRAVKTSTTTKKVTKSATGAPSQLNQSSRKGKRAWRKNVDIQDVEEGMEGMRAEERVIGKTLQATKDQDLFQIDVKGDAQVRKSLPRFSTSQLTSTKILAQRSAVPAVLSRPSTASKKRKSLVTHEEKARLLRISKRPRKGPFNSVIDPTELGAGSAILELSEAVKSSGTYDAWAPPPPQEEIKDGLETVQPKVIKAPALTRVRDTIEMPAIVEPHQGTSYNPPVQAHQELLLQAHEKEEQRIRAAEKLADVKEKMESAKRDVEEPNLAVASGMKLYEDIADEDEDEDESAPDGGADIAAKRLPPRKTQAQRRKAARLLAEKRELAERAARKRMLAVIPSAKTLRRANAKLMWARKMEQEKKLTAETEKLKQQGLAGRKLGKHKVPEGTVDVQLGEDLSESLRQLKPEGNLFRDRFLSMQQRALVEPRVPVLPKKQRTKIVEYEKHAWKRFE</sequence>
<dbReference type="InterPro" id="IPR011687">
    <property type="entry name" value="Nop53/GLTSCR2"/>
</dbReference>
<proteinExistence type="inferred from homology"/>
<name>A0A9P7KLY3_9AGAR</name>
<dbReference type="EMBL" id="JABCKI010000169">
    <property type="protein sequence ID" value="KAG5652036.1"/>
    <property type="molecule type" value="Genomic_DNA"/>
</dbReference>
<feature type="region of interest" description="Disordered" evidence="7">
    <location>
        <begin position="17"/>
        <end position="47"/>
    </location>
</feature>
<evidence type="ECO:0000256" key="2">
    <source>
        <dbReference type="ARBA" id="ARBA00018339"/>
    </source>
</evidence>
<feature type="compositionally biased region" description="Low complexity" evidence="7">
    <location>
        <begin position="17"/>
        <end position="29"/>
    </location>
</feature>
<evidence type="ECO:0000313" key="8">
    <source>
        <dbReference type="EMBL" id="KAG5652036.1"/>
    </source>
</evidence>
<dbReference type="GO" id="GO:0006364">
    <property type="term" value="P:rRNA processing"/>
    <property type="evidence" value="ECO:0007669"/>
    <property type="project" value="TreeGrafter"/>
</dbReference>
<feature type="coiled-coil region" evidence="6">
    <location>
        <begin position="240"/>
        <end position="273"/>
    </location>
</feature>
<comment type="function">
    <text evidence="5">May play a role in ribosome biogenesis.</text>
</comment>
<keyword evidence="3 5" id="KW-0690">Ribosome biogenesis</keyword>
<dbReference type="PANTHER" id="PTHR14211">
    <property type="entry name" value="GLIOMA SUPPRESSOR CANDIDATE REGION GENE 2"/>
    <property type="match status" value="1"/>
</dbReference>
<gene>
    <name evidence="8" type="ORF">H0H81_006527</name>
</gene>
<evidence type="ECO:0000256" key="1">
    <source>
        <dbReference type="ARBA" id="ARBA00008838"/>
    </source>
</evidence>
<dbReference type="PANTHER" id="PTHR14211:SF7">
    <property type="entry name" value="RIBOSOME BIOGENESIS PROTEIN NOP53"/>
    <property type="match status" value="1"/>
</dbReference>
<evidence type="ECO:0000313" key="9">
    <source>
        <dbReference type="Proteomes" id="UP000717328"/>
    </source>
</evidence>
<feature type="compositionally biased region" description="Basic residues" evidence="7">
    <location>
        <begin position="314"/>
        <end position="325"/>
    </location>
</feature>
<keyword evidence="9" id="KW-1185">Reference proteome</keyword>
<organism evidence="8 9">
    <name type="scientific">Sphagnurus paluster</name>
    <dbReference type="NCBI Taxonomy" id="117069"/>
    <lineage>
        <taxon>Eukaryota</taxon>
        <taxon>Fungi</taxon>
        <taxon>Dikarya</taxon>
        <taxon>Basidiomycota</taxon>
        <taxon>Agaricomycotina</taxon>
        <taxon>Agaricomycetes</taxon>
        <taxon>Agaricomycetidae</taxon>
        <taxon>Agaricales</taxon>
        <taxon>Tricholomatineae</taxon>
        <taxon>Lyophyllaceae</taxon>
        <taxon>Sphagnurus</taxon>
    </lineage>
</organism>
<dbReference type="GO" id="GO:0008097">
    <property type="term" value="F:5S rRNA binding"/>
    <property type="evidence" value="ECO:0007669"/>
    <property type="project" value="TreeGrafter"/>
</dbReference>
<dbReference type="AlphaFoldDB" id="A0A9P7KLY3"/>
<evidence type="ECO:0000256" key="5">
    <source>
        <dbReference type="PIRNR" id="PIRNR017302"/>
    </source>
</evidence>